<evidence type="ECO:0000256" key="2">
    <source>
        <dbReference type="ARBA" id="ARBA00012224"/>
    </source>
</evidence>
<dbReference type="RefSeq" id="WP_092369104.1">
    <property type="nucleotide sequence ID" value="NZ_FOIM01000030.1"/>
</dbReference>
<dbReference type="EMBL" id="FOIM01000030">
    <property type="protein sequence ID" value="SEU09757.1"/>
    <property type="molecule type" value="Genomic_DNA"/>
</dbReference>
<dbReference type="GO" id="GO:0030170">
    <property type="term" value="F:pyridoxal phosphate binding"/>
    <property type="evidence" value="ECO:0007669"/>
    <property type="project" value="InterPro"/>
</dbReference>
<keyword evidence="8" id="KW-1185">Reference proteome</keyword>
<comment type="cofactor">
    <cofactor evidence="1">
        <name>pyridoxal 5'-phosphate</name>
        <dbReference type="ChEBI" id="CHEBI:597326"/>
    </cofactor>
</comment>
<dbReference type="GeneID" id="93277694"/>
<accession>A0A1I0JHQ1</accession>
<dbReference type="InterPro" id="IPR051798">
    <property type="entry name" value="Class-II_PLP-Dep_Aminotrans"/>
</dbReference>
<comment type="similarity">
    <text evidence="5">Belongs to the class-II pyridoxal-phosphate-dependent aminotransferase family. MalY/PatB cystathionine beta-lyase subfamily.</text>
</comment>
<evidence type="ECO:0000313" key="7">
    <source>
        <dbReference type="EMBL" id="SEU09757.1"/>
    </source>
</evidence>
<dbReference type="Pfam" id="PF00155">
    <property type="entry name" value="Aminotran_1_2"/>
    <property type="match status" value="1"/>
</dbReference>
<dbReference type="InterPro" id="IPR015421">
    <property type="entry name" value="PyrdxlP-dep_Trfase_major"/>
</dbReference>
<keyword evidence="4 7" id="KW-0456">Lyase</keyword>
<evidence type="ECO:0000256" key="4">
    <source>
        <dbReference type="ARBA" id="ARBA00023239"/>
    </source>
</evidence>
<evidence type="ECO:0000256" key="1">
    <source>
        <dbReference type="ARBA" id="ARBA00001933"/>
    </source>
</evidence>
<evidence type="ECO:0000259" key="6">
    <source>
        <dbReference type="Pfam" id="PF00155"/>
    </source>
</evidence>
<evidence type="ECO:0000256" key="3">
    <source>
        <dbReference type="ARBA" id="ARBA00022898"/>
    </source>
</evidence>
<dbReference type="InterPro" id="IPR015424">
    <property type="entry name" value="PyrdxlP-dep_Trfase"/>
</dbReference>
<evidence type="ECO:0000313" key="8">
    <source>
        <dbReference type="Proteomes" id="UP000198508"/>
    </source>
</evidence>
<dbReference type="InterPro" id="IPR027619">
    <property type="entry name" value="C-S_lyase_PatB-like"/>
</dbReference>
<evidence type="ECO:0000256" key="5">
    <source>
        <dbReference type="ARBA" id="ARBA00037974"/>
    </source>
</evidence>
<dbReference type="NCBIfam" id="TIGR04350">
    <property type="entry name" value="C_S_lyase_PatB"/>
    <property type="match status" value="1"/>
</dbReference>
<feature type="domain" description="Aminotransferase class I/classII large" evidence="6">
    <location>
        <begin position="46"/>
        <end position="394"/>
    </location>
</feature>
<dbReference type="InterPro" id="IPR004839">
    <property type="entry name" value="Aminotransferase_I/II_large"/>
</dbReference>
<proteinExistence type="inferred from homology"/>
<name>A0A1I0JHQ1_9FIRM</name>
<dbReference type="EC" id="4.4.1.13" evidence="2"/>
<gene>
    <name evidence="7" type="ORF">SAMN05216313_13039</name>
</gene>
<dbReference type="PANTHER" id="PTHR43525">
    <property type="entry name" value="PROTEIN MALY"/>
    <property type="match status" value="1"/>
</dbReference>
<protein>
    <recommendedName>
        <fullName evidence="2">cysteine-S-conjugate beta-lyase</fullName>
        <ecNumber evidence="2">4.4.1.13</ecNumber>
    </recommendedName>
</protein>
<dbReference type="InterPro" id="IPR015422">
    <property type="entry name" value="PyrdxlP-dep_Trfase_small"/>
</dbReference>
<dbReference type="Gene3D" id="3.90.1150.10">
    <property type="entry name" value="Aspartate Aminotransferase, domain 1"/>
    <property type="match status" value="1"/>
</dbReference>
<dbReference type="AlphaFoldDB" id="A0A1I0JHQ1"/>
<dbReference type="PANTHER" id="PTHR43525:SF1">
    <property type="entry name" value="PROTEIN MALY"/>
    <property type="match status" value="1"/>
</dbReference>
<dbReference type="CDD" id="cd00609">
    <property type="entry name" value="AAT_like"/>
    <property type="match status" value="1"/>
</dbReference>
<dbReference type="SUPFAM" id="SSF53383">
    <property type="entry name" value="PLP-dependent transferases"/>
    <property type="match status" value="1"/>
</dbReference>
<reference evidence="8" key="1">
    <citation type="submission" date="2016-10" db="EMBL/GenBank/DDBJ databases">
        <authorList>
            <person name="Varghese N."/>
            <person name="Submissions S."/>
        </authorList>
    </citation>
    <scope>NUCLEOTIDE SEQUENCE [LARGE SCALE GENOMIC DNA]</scope>
    <source>
        <strain evidence="8">NLAE-zl-G277</strain>
    </source>
</reference>
<dbReference type="Gene3D" id="3.40.640.10">
    <property type="entry name" value="Type I PLP-dependent aspartate aminotransferase-like (Major domain)"/>
    <property type="match status" value="1"/>
</dbReference>
<dbReference type="STRING" id="460384.SAMN05216313_13039"/>
<organism evidence="7 8">
    <name type="scientific">Enterocloster lavalensis</name>
    <dbReference type="NCBI Taxonomy" id="460384"/>
    <lineage>
        <taxon>Bacteria</taxon>
        <taxon>Bacillati</taxon>
        <taxon>Bacillota</taxon>
        <taxon>Clostridia</taxon>
        <taxon>Lachnospirales</taxon>
        <taxon>Lachnospiraceae</taxon>
        <taxon>Enterocloster</taxon>
    </lineage>
</organism>
<dbReference type="GO" id="GO:0047804">
    <property type="term" value="F:cysteine-S-conjugate beta-lyase activity"/>
    <property type="evidence" value="ECO:0007669"/>
    <property type="project" value="UniProtKB-EC"/>
</dbReference>
<dbReference type="Proteomes" id="UP000198508">
    <property type="component" value="Unassembled WGS sequence"/>
</dbReference>
<sequence length="398" mass="46024">MGFNFDEIVDRSAASCTYSSKWERYSGRFAEFDIDEENSLPMWVADMDFKCIPEVTEALHRRVEHGIFGYSNENTNDVFREAAREWFSRRYGWECPAEWMLYSMGVVTAINNVIQEFTREGEGVIIQSPVYYPFAAGPKNNHRRVVENPLIEENGDYRMDYENLEQLAKDPNNTLMILCSPHNPVGRVWKKLELFQALEICYNNGVMVFCDEIHGDLIMPGQQFCTCGKFPEFYSQMILAHSPSKTFNLAGLTSALLTVPDDQNRKRLAHRIYDINRIPSTQNFGPVAGAAAYNHGDAFVDEVMKYIYGNVEFAREYLEKHLPQIKIVPPQGTYLIWFDFRGTGLQEEEIYRRVLEQARVIGDIGRWFGENGGGFVRFNYACPRAYVKEQLERLRTAF</sequence>
<keyword evidence="3" id="KW-0663">Pyridoxal phosphate</keyword>